<feature type="region of interest" description="Disordered" evidence="1">
    <location>
        <begin position="165"/>
        <end position="189"/>
    </location>
</feature>
<feature type="compositionally biased region" description="Polar residues" evidence="1">
    <location>
        <begin position="179"/>
        <end position="189"/>
    </location>
</feature>
<reference evidence="4 5" key="1">
    <citation type="submission" date="2020-08" db="EMBL/GenBank/DDBJ databases">
        <title>A Genomic Blueprint of the Chicken Gut Microbiome.</title>
        <authorList>
            <person name="Gilroy R."/>
            <person name="Ravi A."/>
            <person name="Getino M."/>
            <person name="Pursley I."/>
            <person name="Horton D.L."/>
            <person name="Alikhan N.-F."/>
            <person name="Baker D."/>
            <person name="Gharbi K."/>
            <person name="Hall N."/>
            <person name="Watson M."/>
            <person name="Adriaenssens E.M."/>
            <person name="Foster-Nyarko E."/>
            <person name="Jarju S."/>
            <person name="Secka A."/>
            <person name="Antonio M."/>
            <person name="Oren A."/>
            <person name="Chaudhuri R."/>
            <person name="La Ragione R.M."/>
            <person name="Hildebrand F."/>
            <person name="Pallen M.J."/>
        </authorList>
    </citation>
    <scope>NUCLEOTIDE SEQUENCE [LARGE SCALE GENOMIC DNA]</scope>
    <source>
        <strain evidence="4 5">Sa2CVA6</strain>
    </source>
</reference>
<feature type="chain" id="PRO_5045441008" evidence="2">
    <location>
        <begin position="22"/>
        <end position="189"/>
    </location>
</feature>
<evidence type="ECO:0000259" key="3">
    <source>
        <dbReference type="Pfam" id="PF13511"/>
    </source>
</evidence>
<keyword evidence="5" id="KW-1185">Reference proteome</keyword>
<feature type="domain" description="DUF4124" evidence="3">
    <location>
        <begin position="11"/>
        <end position="60"/>
    </location>
</feature>
<comment type="caution">
    <text evidence="4">The sequence shown here is derived from an EMBL/GenBank/DDBJ whole genome shotgun (WGS) entry which is preliminary data.</text>
</comment>
<dbReference type="Pfam" id="PF13511">
    <property type="entry name" value="DUF4124"/>
    <property type="match status" value="1"/>
</dbReference>
<organism evidence="4 5">
    <name type="scientific">Comamonas avium</name>
    <dbReference type="NCBI Taxonomy" id="2762231"/>
    <lineage>
        <taxon>Bacteria</taxon>
        <taxon>Pseudomonadati</taxon>
        <taxon>Pseudomonadota</taxon>
        <taxon>Betaproteobacteria</taxon>
        <taxon>Burkholderiales</taxon>
        <taxon>Comamonadaceae</taxon>
        <taxon>Comamonas</taxon>
    </lineage>
</organism>
<keyword evidence="2" id="KW-0732">Signal</keyword>
<accession>A0ABR8S6M4</accession>
<protein>
    <submittedName>
        <fullName evidence="4">DUF4124 domain-containing protein</fullName>
    </submittedName>
</protein>
<evidence type="ECO:0000313" key="4">
    <source>
        <dbReference type="EMBL" id="MBD7959101.1"/>
    </source>
</evidence>
<feature type="compositionally biased region" description="Basic and acidic residues" evidence="1">
    <location>
        <begin position="107"/>
        <end position="127"/>
    </location>
</feature>
<proteinExistence type="predicted"/>
<feature type="signal peptide" evidence="2">
    <location>
        <begin position="1"/>
        <end position="21"/>
    </location>
</feature>
<evidence type="ECO:0000313" key="5">
    <source>
        <dbReference type="Proteomes" id="UP000634919"/>
    </source>
</evidence>
<feature type="region of interest" description="Disordered" evidence="1">
    <location>
        <begin position="37"/>
        <end position="140"/>
    </location>
</feature>
<evidence type="ECO:0000256" key="1">
    <source>
        <dbReference type="SAM" id="MobiDB-lite"/>
    </source>
</evidence>
<name>A0ABR8S6M4_9BURK</name>
<gene>
    <name evidence="4" type="ORF">H9646_01265</name>
</gene>
<dbReference type="InterPro" id="IPR025392">
    <property type="entry name" value="DUF4124"/>
</dbReference>
<dbReference type="Proteomes" id="UP000634919">
    <property type="component" value="Unassembled WGS sequence"/>
</dbReference>
<sequence>MNTHKLWIAAVLSICSSSVLAQWQWVDEAGRKVFSDRPPPAHIAPEQILKQPHGTRSASARMVYPSAETAGLPPKSAQPSQAAPTEATPAAQTPEAAAQAKQAAQDQAKEKDIEDAKRKAEEAEQKKQKAQQAQARQENCQRARTAQAALQSGSLLATVNAKGERGFMTDEQRQADLQRAQQTIKSNCS</sequence>
<feature type="compositionally biased region" description="Low complexity" evidence="1">
    <location>
        <begin position="73"/>
        <end position="106"/>
    </location>
</feature>
<feature type="compositionally biased region" description="Basic and acidic residues" evidence="1">
    <location>
        <begin position="165"/>
        <end position="176"/>
    </location>
</feature>
<dbReference type="EMBL" id="JACSQK010000001">
    <property type="protein sequence ID" value="MBD7959101.1"/>
    <property type="molecule type" value="Genomic_DNA"/>
</dbReference>
<evidence type="ECO:0000256" key="2">
    <source>
        <dbReference type="SAM" id="SignalP"/>
    </source>
</evidence>